<dbReference type="EMBL" id="NPDU01000090">
    <property type="protein sequence ID" value="PJZ59896.1"/>
    <property type="molecule type" value="Genomic_DNA"/>
</dbReference>
<sequence>MNFQVDGNLGKILFWISILASLNCVTRCNCETDFSRFPPNIKNDICNEPDPMIEVLIALASDYRNFRMQAPANRGNLNVRIQKNEFTLKAGETSERFGIEAVQGVYKIISDTEGTLLDRTDFDFSKSIRDGIIVRNEFTLETNRCYLLDGVSGNAVEKDCANF</sequence>
<keyword evidence="3" id="KW-1185">Reference proteome</keyword>
<organism evidence="1 4">
    <name type="scientific">Leptospira adleri</name>
    <dbReference type="NCBI Taxonomy" id="2023186"/>
    <lineage>
        <taxon>Bacteria</taxon>
        <taxon>Pseudomonadati</taxon>
        <taxon>Spirochaetota</taxon>
        <taxon>Spirochaetia</taxon>
        <taxon>Leptospirales</taxon>
        <taxon>Leptospiraceae</taxon>
        <taxon>Leptospira</taxon>
    </lineage>
</organism>
<dbReference type="Proteomes" id="UP000232149">
    <property type="component" value="Unassembled WGS sequence"/>
</dbReference>
<dbReference type="Proteomes" id="UP000232188">
    <property type="component" value="Unassembled WGS sequence"/>
</dbReference>
<evidence type="ECO:0000313" key="3">
    <source>
        <dbReference type="Proteomes" id="UP000232149"/>
    </source>
</evidence>
<comment type="caution">
    <text evidence="1">The sequence shown here is derived from an EMBL/GenBank/DDBJ whole genome shotgun (WGS) entry which is preliminary data.</text>
</comment>
<gene>
    <name evidence="2" type="ORF">CH376_21310</name>
    <name evidence="1" type="ORF">CH380_11150</name>
</gene>
<evidence type="ECO:0000313" key="4">
    <source>
        <dbReference type="Proteomes" id="UP000232188"/>
    </source>
</evidence>
<proteinExistence type="predicted"/>
<reference evidence="3 4" key="1">
    <citation type="submission" date="2017-07" db="EMBL/GenBank/DDBJ databases">
        <title>Leptospira spp. isolated from tropical soils.</title>
        <authorList>
            <person name="Thibeaux R."/>
            <person name="Iraola G."/>
            <person name="Ferres I."/>
            <person name="Bierque E."/>
            <person name="Girault D."/>
            <person name="Soupe-Gilbert M.-E."/>
            <person name="Picardeau M."/>
            <person name="Goarant C."/>
        </authorList>
    </citation>
    <scope>NUCLEOTIDE SEQUENCE [LARGE SCALE GENOMIC DNA]</scope>
    <source>
        <strain evidence="1 4">FH2-B-C1</strain>
        <strain evidence="2 3">FH2-B-D1</strain>
    </source>
</reference>
<evidence type="ECO:0000313" key="2">
    <source>
        <dbReference type="EMBL" id="PJZ59896.1"/>
    </source>
</evidence>
<dbReference type="AlphaFoldDB" id="A0A2M9YP88"/>
<evidence type="ECO:0000313" key="1">
    <source>
        <dbReference type="EMBL" id="PJZ53351.1"/>
    </source>
</evidence>
<dbReference type="RefSeq" id="WP_100785824.1">
    <property type="nucleotide sequence ID" value="NZ_NPDU01000090.1"/>
</dbReference>
<accession>A0A2M9YP88</accession>
<name>A0A2M9YP88_9LEPT</name>
<protein>
    <submittedName>
        <fullName evidence="1">Uncharacterized protein</fullName>
    </submittedName>
</protein>
<dbReference type="EMBL" id="NPDV01000008">
    <property type="protein sequence ID" value="PJZ53351.1"/>
    <property type="molecule type" value="Genomic_DNA"/>
</dbReference>